<protein>
    <submittedName>
        <fullName evidence="1">Uncharacterized protein</fullName>
    </submittedName>
</protein>
<reference evidence="1 2" key="1">
    <citation type="submission" date="2015-03" db="EMBL/GenBank/DDBJ databases">
        <title>Genome assembly of Sandaracinus amylolyticus DSM 53668.</title>
        <authorList>
            <person name="Sharma G."/>
            <person name="Subramanian S."/>
        </authorList>
    </citation>
    <scope>NUCLEOTIDE SEQUENCE [LARGE SCALE GENOMIC DNA]</scope>
    <source>
        <strain evidence="1 2">DSM 53668</strain>
    </source>
</reference>
<dbReference type="EMBL" id="CP011125">
    <property type="protein sequence ID" value="AKF05136.1"/>
    <property type="molecule type" value="Genomic_DNA"/>
</dbReference>
<evidence type="ECO:0000313" key="2">
    <source>
        <dbReference type="Proteomes" id="UP000034883"/>
    </source>
</evidence>
<gene>
    <name evidence="1" type="ORF">DB32_002285</name>
</gene>
<name>A0A0F6W1M5_9BACT</name>
<keyword evidence="2" id="KW-1185">Reference proteome</keyword>
<proteinExistence type="predicted"/>
<evidence type="ECO:0000313" key="1">
    <source>
        <dbReference type="EMBL" id="AKF05136.1"/>
    </source>
</evidence>
<dbReference type="RefSeq" id="WP_053232407.1">
    <property type="nucleotide sequence ID" value="NZ_CP011125.1"/>
</dbReference>
<dbReference type="PROSITE" id="PS51257">
    <property type="entry name" value="PROKAR_LIPOPROTEIN"/>
    <property type="match status" value="1"/>
</dbReference>
<organism evidence="1 2">
    <name type="scientific">Sandaracinus amylolyticus</name>
    <dbReference type="NCBI Taxonomy" id="927083"/>
    <lineage>
        <taxon>Bacteria</taxon>
        <taxon>Pseudomonadati</taxon>
        <taxon>Myxococcota</taxon>
        <taxon>Polyangia</taxon>
        <taxon>Polyangiales</taxon>
        <taxon>Sandaracinaceae</taxon>
        <taxon>Sandaracinus</taxon>
    </lineage>
</organism>
<dbReference type="STRING" id="927083.DB32_002285"/>
<dbReference type="KEGG" id="samy:DB32_002285"/>
<dbReference type="Proteomes" id="UP000034883">
    <property type="component" value="Chromosome"/>
</dbReference>
<dbReference type="AlphaFoldDB" id="A0A0F6W1M5"/>
<dbReference type="OrthoDB" id="5379981at2"/>
<sequence>MRGAAAIMIATIAVGCSALSPGAPDDVPCTLRGDGSDPCLELGRACVEGFCRSREVCNGTDDDLDGRVDEGPESDRDADGFTWCGGGNAALADCDDEDAAVHPADPSRGIAAPDEVCDGRDNQCDGTDVDLIEAANCTAPQRCSRSQGACVDPLCTYPEFRCPDGFQCADGDCVPGDCQRTGCTPGQVCDPVTRACVEPLPPGAACETDAQCADRVCMPAREALSLEVGLGANTRRICTRACCDDRDCPVGQACWAPGTGARGCVDRELLSQGSLGAPTAEERTCSDAIACEPSQCLPFEYDAYDRLRFGFVCAGNTARRDAGACRANSQCESGICLFGHEFWSWAEFRTVESGPCSGACRTLSDCRRFEDGWNQSDDSALSGETVQMGCLTARFTDTTDFTQACFESSGRAAGEACTTNVDCLERGCIDGICRATCCSNADCGSEICRPFVDGDHWEMRCAPPLQIL</sequence>
<accession>A0A0F6W1M5</accession>